<dbReference type="eggNOG" id="COG2304">
    <property type="taxonomic scope" value="Bacteria"/>
</dbReference>
<dbReference type="SUPFAM" id="SSF52317">
    <property type="entry name" value="Class I glutamine amidotransferase-like"/>
    <property type="match status" value="1"/>
</dbReference>
<dbReference type="HOGENOM" id="CLU_017817_1_0_10"/>
<evidence type="ECO:0000313" key="3">
    <source>
        <dbReference type="EMBL" id="AEV34471.1"/>
    </source>
</evidence>
<evidence type="ECO:0000313" key="4">
    <source>
        <dbReference type="Proteomes" id="UP000005631"/>
    </source>
</evidence>
<keyword evidence="1" id="KW-1133">Transmembrane helix</keyword>
<organism evidence="3 4">
    <name type="scientific">Owenweeksia hongkongensis (strain DSM 17368 / CIP 108786 / JCM 12287 / NRRL B-23963 / UST20020801)</name>
    <dbReference type="NCBI Taxonomy" id="926562"/>
    <lineage>
        <taxon>Bacteria</taxon>
        <taxon>Pseudomonadati</taxon>
        <taxon>Bacteroidota</taxon>
        <taxon>Flavobacteriia</taxon>
        <taxon>Flavobacteriales</taxon>
        <taxon>Owenweeksiaceae</taxon>
        <taxon>Owenweeksia</taxon>
    </lineage>
</organism>
<gene>
    <name evidence="3" type="ordered locus">Oweho_3523</name>
</gene>
<dbReference type="InterPro" id="IPR024163">
    <property type="entry name" value="Aerotolerance_reg_N"/>
</dbReference>
<accession>G8R764</accession>
<dbReference type="InterPro" id="IPR011933">
    <property type="entry name" value="Double_TM_dom"/>
</dbReference>
<dbReference type="STRING" id="926562.Oweho_3523"/>
<dbReference type="KEGG" id="oho:Oweho_3523"/>
<reference evidence="3 4" key="1">
    <citation type="journal article" date="2012" name="Stand. Genomic Sci.">
        <title>Genome sequence of the orange-pigmented seawater bacterium Owenweeksia hongkongensis type strain (UST20020801(T)).</title>
        <authorList>
            <person name="Riedel T."/>
            <person name="Held B."/>
            <person name="Nolan M."/>
            <person name="Lucas S."/>
            <person name="Lapidus A."/>
            <person name="Tice H."/>
            <person name="Del Rio T.G."/>
            <person name="Cheng J.F."/>
            <person name="Han C."/>
            <person name="Tapia R."/>
            <person name="Goodwin L.A."/>
            <person name="Pitluck S."/>
            <person name="Liolios K."/>
            <person name="Mavromatis K."/>
            <person name="Pagani I."/>
            <person name="Ivanova N."/>
            <person name="Mikhailova N."/>
            <person name="Pati A."/>
            <person name="Chen A."/>
            <person name="Palaniappan K."/>
            <person name="Rohde M."/>
            <person name="Tindall B.J."/>
            <person name="Detter J.C."/>
            <person name="Goker M."/>
            <person name="Woyke T."/>
            <person name="Bristow J."/>
            <person name="Eisen J.A."/>
            <person name="Markowitz V."/>
            <person name="Hugenholtz P."/>
            <person name="Klenk H.P."/>
            <person name="Kyrpides N.C."/>
        </authorList>
    </citation>
    <scope>NUCLEOTIDE SEQUENCE</scope>
    <source>
        <strain evidence="4">DSM 17368 / JCM 12287 / NRRL B-23963</strain>
    </source>
</reference>
<dbReference type="InterPro" id="IPR029062">
    <property type="entry name" value="Class_I_gatase-like"/>
</dbReference>
<sequence>MKFLYPQFLWALGVLAIPLLIHLFNFRRYTTVYFSNTRFLQNVIKQSKAINRLKQLLIMTARMLAFAMLVLAFTNPYLPATNDAETQSGWASVYVDNSPSMLSGNGQNSALNIARTKAVDIIKALPENYKVQVLTNDFSGKQQRFYSKGEAIALIDEIEVSYAGRKATDIVDRISEAQKNVSAEGLDLFWISDFQKSGFENIPNWPQGWTRSVLPLTPTVGFGNVSIDSAWFEQPVLQPNFDQELFVLLQNSGSQNAQKLPISISLDGQLQGTKEVEVPANGKAQTSFVLRPAQAKAYSGEVKIENQDPKFDNSFFFAYNVDQPFKILLTGDKSRIEKFKRLFQDSIYNLTYMPTDAIDYAQVSAFDVFIIDAPSSLPSGLIQAIEAQLKSGKNLVIFPSGEDATATNNMLSNLRLPALGNKQGASTVLDINWNDPHYKGVFSSQPNNPSLPKSTENYSYPSTVGYPLLKLANGSPLITRIPVGQGSVLLATANLENTNLISQAIFVPTMLNAALYSRSLSELYTLSGKPNGPSYESETKEDIPLSIKTEDNAIIPRQRVRNGKVEIYDIPVSLKPALYNLEQEEKKVGYLALNTNPEESQWSFLEENTIRDIFGLQSSDVLEASAGSIDYSIKQRYQGTPLWKWFLAAALFFLFVEIILIKLWK</sequence>
<dbReference type="AlphaFoldDB" id="G8R764"/>
<dbReference type="Pfam" id="PF07584">
    <property type="entry name" value="BatA"/>
    <property type="match status" value="1"/>
</dbReference>
<feature type="transmembrane region" description="Helical" evidence="1">
    <location>
        <begin position="56"/>
        <end position="78"/>
    </location>
</feature>
<protein>
    <submittedName>
        <fullName evidence="3">N-terminal double-transmembrane domain-containing protein</fullName>
    </submittedName>
</protein>
<feature type="transmembrane region" description="Helical" evidence="1">
    <location>
        <begin position="6"/>
        <end position="26"/>
    </location>
</feature>
<dbReference type="NCBIfam" id="TIGR02226">
    <property type="entry name" value="two_anch"/>
    <property type="match status" value="1"/>
</dbReference>
<evidence type="ECO:0000256" key="1">
    <source>
        <dbReference type="SAM" id="Phobius"/>
    </source>
</evidence>
<keyword evidence="4" id="KW-1185">Reference proteome</keyword>
<name>G8R764_OWEHD</name>
<dbReference type="Proteomes" id="UP000005631">
    <property type="component" value="Chromosome"/>
</dbReference>
<dbReference type="OrthoDB" id="9810200at2"/>
<feature type="transmembrane region" description="Helical" evidence="1">
    <location>
        <begin position="642"/>
        <end position="664"/>
    </location>
</feature>
<proteinExistence type="predicted"/>
<keyword evidence="1" id="KW-0472">Membrane</keyword>
<dbReference type="EMBL" id="CP003156">
    <property type="protein sequence ID" value="AEV34471.1"/>
    <property type="molecule type" value="Genomic_DNA"/>
</dbReference>
<feature type="domain" description="Aerotolerance regulator N-terminal" evidence="2">
    <location>
        <begin position="1"/>
        <end position="76"/>
    </location>
</feature>
<evidence type="ECO:0000259" key="2">
    <source>
        <dbReference type="Pfam" id="PF07584"/>
    </source>
</evidence>
<keyword evidence="1 3" id="KW-0812">Transmembrane</keyword>
<dbReference type="PANTHER" id="PTHR37464:SF1">
    <property type="entry name" value="BLL2463 PROTEIN"/>
    <property type="match status" value="1"/>
</dbReference>
<dbReference type="RefSeq" id="WP_014203818.1">
    <property type="nucleotide sequence ID" value="NC_016599.1"/>
</dbReference>
<dbReference type="PANTHER" id="PTHR37464">
    <property type="entry name" value="BLL2463 PROTEIN"/>
    <property type="match status" value="1"/>
</dbReference>